<dbReference type="Pfam" id="PF06794">
    <property type="entry name" value="UPF0270"/>
    <property type="match status" value="1"/>
</dbReference>
<dbReference type="InterPro" id="IPR010648">
    <property type="entry name" value="UPF0270"/>
</dbReference>
<organism evidence="2 3">
    <name type="scientific">Parashewanella spongiae</name>
    <dbReference type="NCBI Taxonomy" id="342950"/>
    <lineage>
        <taxon>Bacteria</taxon>
        <taxon>Pseudomonadati</taxon>
        <taxon>Pseudomonadota</taxon>
        <taxon>Gammaproteobacteria</taxon>
        <taxon>Alteromonadales</taxon>
        <taxon>Shewanellaceae</taxon>
        <taxon>Parashewanella</taxon>
    </lineage>
</organism>
<protein>
    <submittedName>
        <fullName evidence="2">YheU family protein</fullName>
    </submittedName>
</protein>
<comment type="similarity">
    <text evidence="1">Belongs to the UPF0270 family.</text>
</comment>
<name>A0A3A6TJA5_9GAMM</name>
<dbReference type="Gene3D" id="1.10.10.610">
    <property type="entry name" value="YehU-like"/>
    <property type="match status" value="1"/>
</dbReference>
<keyword evidence="3" id="KW-1185">Reference proteome</keyword>
<evidence type="ECO:0000313" key="3">
    <source>
        <dbReference type="Proteomes" id="UP000273022"/>
    </source>
</evidence>
<dbReference type="AlphaFoldDB" id="A0A3A6TJA5"/>
<reference evidence="2 3" key="1">
    <citation type="submission" date="2018-09" db="EMBL/GenBank/DDBJ databases">
        <title>Phylogeny of the Shewanellaceae, and recommendation for two new genera, Pseudoshewanella and Parashewanella.</title>
        <authorList>
            <person name="Wang G."/>
        </authorList>
    </citation>
    <scope>NUCLEOTIDE SEQUENCE [LARGE SCALE GENOMIC DNA]</scope>
    <source>
        <strain evidence="2 3">KCTC 22492</strain>
    </source>
</reference>
<comment type="caution">
    <text evidence="2">The sequence shown here is derived from an EMBL/GenBank/DDBJ whole genome shotgun (WGS) entry which is preliminary data.</text>
</comment>
<dbReference type="Proteomes" id="UP000273022">
    <property type="component" value="Unassembled WGS sequence"/>
</dbReference>
<dbReference type="InterPro" id="IPR036685">
    <property type="entry name" value="YehU-like_sf"/>
</dbReference>
<evidence type="ECO:0000256" key="1">
    <source>
        <dbReference type="ARBA" id="ARBA00006450"/>
    </source>
</evidence>
<accession>A0A3A6TJA5</accession>
<evidence type="ECO:0000313" key="2">
    <source>
        <dbReference type="EMBL" id="RJY07357.1"/>
    </source>
</evidence>
<dbReference type="OrthoDB" id="6401640at2"/>
<proteinExistence type="inferred from homology"/>
<dbReference type="SUPFAM" id="SSF118001">
    <property type="entry name" value="YehU-like"/>
    <property type="match status" value="1"/>
</dbReference>
<dbReference type="EMBL" id="QYYH01000124">
    <property type="protein sequence ID" value="RJY07357.1"/>
    <property type="molecule type" value="Genomic_DNA"/>
</dbReference>
<sequence>MLVPYDALSDLPTETLDNLVKEYLFTQVEDGSFTTMNNEQINSAIEQCKKMLKQGILVVEYSENDESIGIRHIDQINGLKNNVS</sequence>
<dbReference type="RefSeq" id="WP_121854630.1">
    <property type="nucleotide sequence ID" value="NZ_CP037952.1"/>
</dbReference>
<gene>
    <name evidence="2" type="ORF">D5R81_16005</name>
</gene>